<dbReference type="InterPro" id="IPR016181">
    <property type="entry name" value="Acyl_CoA_acyltransferase"/>
</dbReference>
<dbReference type="GO" id="GO:0016747">
    <property type="term" value="F:acyltransferase activity, transferring groups other than amino-acyl groups"/>
    <property type="evidence" value="ECO:0007669"/>
    <property type="project" value="InterPro"/>
</dbReference>
<dbReference type="Proteomes" id="UP000031586">
    <property type="component" value="Unassembled WGS sequence"/>
</dbReference>
<sequence>MLKKTTALAAEIDCSWQKLFNVNGNLYNGYSYDPHYWQKFSDLCAVFLYQSDACTYISCPPSLWERIKHFQTDELERKLNNKQLFCEYDDVDYYLFNDDNVNKDDEVISLSIESDRELLESFLSRESEEDILKADFDLDSHFFYGIFDNKELVAVLASYCYQGKEPFESLSILVSPNSRGKGYGKRLLGHLINEVKTRQRTIRYRVNIENTISIKLCQSLGFEAYSRQRVFTQE</sequence>
<dbReference type="Pfam" id="PF00583">
    <property type="entry name" value="Acetyltransf_1"/>
    <property type="match status" value="1"/>
</dbReference>
<dbReference type="CDD" id="cd04301">
    <property type="entry name" value="NAT_SF"/>
    <property type="match status" value="1"/>
</dbReference>
<dbReference type="PROSITE" id="PS51186">
    <property type="entry name" value="GNAT"/>
    <property type="match status" value="1"/>
</dbReference>
<protein>
    <submittedName>
        <fullName evidence="2">Amino acid acetyltransferase</fullName>
    </submittedName>
</protein>
<reference evidence="2 3" key="1">
    <citation type="submission" date="2014-07" db="EMBL/GenBank/DDBJ databases">
        <title>Unique and conserved regions in Vibrio harveyi and related species in comparison with the shrimp pathogen Vibrio harveyi CAIM 1792.</title>
        <authorList>
            <person name="Espinoza-Valles I."/>
            <person name="Vora G."/>
            <person name="Leekitcharoenphon P."/>
            <person name="Ussery D."/>
            <person name="Hoj L."/>
            <person name="Gomez-Gil B."/>
        </authorList>
    </citation>
    <scope>NUCLEOTIDE SEQUENCE [LARGE SCALE GENOMIC DNA]</scope>
    <source>
        <strain evidence="3">CAIM 1854 / LMG 25443</strain>
    </source>
</reference>
<evidence type="ECO:0000313" key="3">
    <source>
        <dbReference type="Proteomes" id="UP000031586"/>
    </source>
</evidence>
<dbReference type="InterPro" id="IPR000182">
    <property type="entry name" value="GNAT_dom"/>
</dbReference>
<evidence type="ECO:0000313" key="2">
    <source>
        <dbReference type="EMBL" id="KIF54031.1"/>
    </source>
</evidence>
<organism evidence="2 3">
    <name type="scientific">Vibrio owensii CAIM 1854 = LMG 25443</name>
    <dbReference type="NCBI Taxonomy" id="1229493"/>
    <lineage>
        <taxon>Bacteria</taxon>
        <taxon>Pseudomonadati</taxon>
        <taxon>Pseudomonadota</taxon>
        <taxon>Gammaproteobacteria</taxon>
        <taxon>Vibrionales</taxon>
        <taxon>Vibrionaceae</taxon>
        <taxon>Vibrio</taxon>
    </lineage>
</organism>
<accession>A0A0C1ZLP4</accession>
<dbReference type="PATRIC" id="fig|1229493.5.peg.360"/>
<keyword evidence="2" id="KW-0808">Transferase</keyword>
<dbReference type="Gene3D" id="3.40.630.30">
    <property type="match status" value="1"/>
</dbReference>
<feature type="domain" description="N-acetyltransferase" evidence="1">
    <location>
        <begin position="106"/>
        <end position="234"/>
    </location>
</feature>
<dbReference type="EMBL" id="JPRD01000011">
    <property type="protein sequence ID" value="KIF54031.1"/>
    <property type="molecule type" value="Genomic_DNA"/>
</dbReference>
<evidence type="ECO:0000259" key="1">
    <source>
        <dbReference type="PROSITE" id="PS51186"/>
    </source>
</evidence>
<dbReference type="AlphaFoldDB" id="A0A0C1ZLP4"/>
<comment type="caution">
    <text evidence="2">The sequence shown here is derived from an EMBL/GenBank/DDBJ whole genome shotgun (WGS) entry which is preliminary data.</text>
</comment>
<gene>
    <name evidence="2" type="ORF">H735_06480</name>
</gene>
<name>A0A0C1ZLP4_9VIBR</name>
<dbReference type="SUPFAM" id="SSF55729">
    <property type="entry name" value="Acyl-CoA N-acyltransferases (Nat)"/>
    <property type="match status" value="1"/>
</dbReference>
<dbReference type="RefSeq" id="WP_020194910.1">
    <property type="nucleotide sequence ID" value="NZ_BAOH01000009.1"/>
</dbReference>
<proteinExistence type="predicted"/>